<protein>
    <recommendedName>
        <fullName evidence="6">Protein-tyrosine-phosphatase</fullName>
    </recommendedName>
</protein>
<evidence type="ECO:0000256" key="1">
    <source>
        <dbReference type="ARBA" id="ARBA00022801"/>
    </source>
</evidence>
<dbReference type="InterPro" id="IPR020422">
    <property type="entry name" value="TYR_PHOSPHATASE_DUAL_dom"/>
</dbReference>
<dbReference type="PROSITE" id="PS50056">
    <property type="entry name" value="TYR_PHOSPHATASE_2"/>
    <property type="match status" value="1"/>
</dbReference>
<dbReference type="SMART" id="SM00195">
    <property type="entry name" value="DSPc"/>
    <property type="match status" value="1"/>
</dbReference>
<dbReference type="GO" id="GO:0008579">
    <property type="term" value="F:JUN kinase phosphatase activity"/>
    <property type="evidence" value="ECO:0007669"/>
    <property type="project" value="TreeGrafter"/>
</dbReference>
<dbReference type="Gene3D" id="3.90.190.10">
    <property type="entry name" value="Protein tyrosine phosphatase superfamily"/>
    <property type="match status" value="1"/>
</dbReference>
<dbReference type="InterPro" id="IPR000387">
    <property type="entry name" value="Tyr_Pase_dom"/>
</dbReference>
<dbReference type="SUPFAM" id="SSF52799">
    <property type="entry name" value="(Phosphotyrosine protein) phosphatases II"/>
    <property type="match status" value="1"/>
</dbReference>
<accession>A0A6B2LJR0</accession>
<dbReference type="PANTHER" id="PTHR46377">
    <property type="entry name" value="DUAL SPECIFICITY PROTEIN PHOSPHATASE 19"/>
    <property type="match status" value="1"/>
</dbReference>
<proteinExistence type="predicted"/>
<name>A0A6B2LJR0_9EUKA</name>
<sequence>MKDLSITHILNMTDEIPNFHEALNHFQYKKISFPDSEQGYLPDILDDALSFIDSAKAAQGRVLVHCRLGISRSASVVIGYLLRTTSKPLKAIWEDLRATRPIVKPNPSFLKQLMHLEATQHHLPQSTLEGPEVIWGKSLATLQWKYLHGEELF</sequence>
<dbReference type="InterPro" id="IPR029021">
    <property type="entry name" value="Prot-tyrosine_phosphatase-like"/>
</dbReference>
<feature type="domain" description="Tyrosine specific protein phosphatases" evidence="4">
    <location>
        <begin position="49"/>
        <end position="101"/>
    </location>
</feature>
<dbReference type="InterPro" id="IPR000340">
    <property type="entry name" value="Dual-sp_phosphatase_cat-dom"/>
</dbReference>
<evidence type="ECO:0008006" key="6">
    <source>
        <dbReference type="Google" id="ProtNLM"/>
    </source>
</evidence>
<keyword evidence="2" id="KW-0904">Protein phosphatase</keyword>
<dbReference type="PROSITE" id="PS00383">
    <property type="entry name" value="TYR_PHOSPHATASE_1"/>
    <property type="match status" value="1"/>
</dbReference>
<evidence type="ECO:0000256" key="2">
    <source>
        <dbReference type="ARBA" id="ARBA00022912"/>
    </source>
</evidence>
<dbReference type="PANTHER" id="PTHR46377:SF1">
    <property type="entry name" value="DUAL SPECIFICITY PROTEIN PHOSPHATASE 19"/>
    <property type="match status" value="1"/>
</dbReference>
<dbReference type="EMBL" id="GIBP01008357">
    <property type="protein sequence ID" value="NDV37326.1"/>
    <property type="molecule type" value="Transcribed_RNA"/>
</dbReference>
<organism evidence="5">
    <name type="scientific">Arcella intermedia</name>
    <dbReference type="NCBI Taxonomy" id="1963864"/>
    <lineage>
        <taxon>Eukaryota</taxon>
        <taxon>Amoebozoa</taxon>
        <taxon>Tubulinea</taxon>
        <taxon>Elardia</taxon>
        <taxon>Arcellinida</taxon>
        <taxon>Sphaerothecina</taxon>
        <taxon>Arcellidae</taxon>
        <taxon>Arcella</taxon>
    </lineage>
</organism>
<keyword evidence="1" id="KW-0378">Hydrolase</keyword>
<dbReference type="GO" id="GO:0005737">
    <property type="term" value="C:cytoplasm"/>
    <property type="evidence" value="ECO:0007669"/>
    <property type="project" value="TreeGrafter"/>
</dbReference>
<evidence type="ECO:0000313" key="5">
    <source>
        <dbReference type="EMBL" id="NDV37326.1"/>
    </source>
</evidence>
<dbReference type="Pfam" id="PF00782">
    <property type="entry name" value="DSPc"/>
    <property type="match status" value="1"/>
</dbReference>
<feature type="domain" description="Tyrosine-protein phosphatase" evidence="3">
    <location>
        <begin position="1"/>
        <end position="122"/>
    </location>
</feature>
<dbReference type="InterPro" id="IPR016130">
    <property type="entry name" value="Tyr_Pase_AS"/>
</dbReference>
<reference evidence="5" key="1">
    <citation type="journal article" date="2020" name="J. Eukaryot. Microbiol.">
        <title>De novo Sequencing, Assembly and Annotation of the Transcriptome for the Free-Living Testate Amoeba Arcella intermedia.</title>
        <authorList>
            <person name="Ribeiro G.M."/>
            <person name="Porfirio-Sousa A.L."/>
            <person name="Maurer-Alcala X.X."/>
            <person name="Katz L.A."/>
            <person name="Lahr D.J.G."/>
        </authorList>
    </citation>
    <scope>NUCLEOTIDE SEQUENCE</scope>
</reference>
<dbReference type="PROSITE" id="PS50054">
    <property type="entry name" value="TYR_PHOSPHATASE_DUAL"/>
    <property type="match status" value="1"/>
</dbReference>
<evidence type="ECO:0000259" key="3">
    <source>
        <dbReference type="PROSITE" id="PS50054"/>
    </source>
</evidence>
<evidence type="ECO:0000259" key="4">
    <source>
        <dbReference type="PROSITE" id="PS50056"/>
    </source>
</evidence>
<dbReference type="CDD" id="cd14498">
    <property type="entry name" value="DSP"/>
    <property type="match status" value="1"/>
</dbReference>
<dbReference type="AlphaFoldDB" id="A0A6B2LJR0"/>